<gene>
    <name evidence="15" type="primary">gspD</name>
    <name evidence="15" type="ORF">ENS06_12955</name>
</gene>
<evidence type="ECO:0000256" key="1">
    <source>
        <dbReference type="ARBA" id="ARBA00004442"/>
    </source>
</evidence>
<dbReference type="AlphaFoldDB" id="A0A832EKK3"/>
<keyword evidence="5" id="KW-0812">Transmembrane</keyword>
<feature type="compositionally biased region" description="Polar residues" evidence="11">
    <location>
        <begin position="440"/>
        <end position="450"/>
    </location>
</feature>
<keyword evidence="3 10" id="KW-0813">Transport</keyword>
<dbReference type="InterPro" id="IPR013356">
    <property type="entry name" value="T2SS_GspD"/>
</dbReference>
<comment type="similarity">
    <text evidence="2">Belongs to the bacterial secretin family. GSP D subfamily.</text>
</comment>
<evidence type="ECO:0000256" key="7">
    <source>
        <dbReference type="ARBA" id="ARBA00022927"/>
    </source>
</evidence>
<protein>
    <submittedName>
        <fullName evidence="15">Type II secretion system protein GspD</fullName>
    </submittedName>
</protein>
<keyword evidence="9" id="KW-0998">Cell outer membrane</keyword>
<dbReference type="NCBIfam" id="TIGR02517">
    <property type="entry name" value="type_II_gspD"/>
    <property type="match status" value="1"/>
</dbReference>
<dbReference type="InterPro" id="IPR038591">
    <property type="entry name" value="NolW-like_sf"/>
</dbReference>
<evidence type="ECO:0000259" key="12">
    <source>
        <dbReference type="Pfam" id="PF00263"/>
    </source>
</evidence>
<sequence length="765" mass="82397">MWERVVKSDGGRTDTGFAARRGRLWGLALMVLALGVGACASDRGERRTPMESVSARRVSVGSPAAPAGGAESAGGASTQRAEAVTIKPVEDDAQRRQRWRGPVGYQAAPRKTFPLPSVPKDAAVGQGAAEERVAIELAFDAADLYQVLDATLYQLYRVNYIVDPSIQAKVTFHLKGNYNRAEFISVLNDVLQMSGLALVPGPGQMVKVVRKDQSGGLSRTVGRGDEFGDGGGDVTRMIRLHFLDAGTAAGNIRPFLSPGAVVVADAASNAVVITDTLANIEKVAALLSAMDVDYIREVSWRIFPLEHAKAEMVADDVAKILGSQGLYARTGAEAGSFQVFPIKSLNAVMVASRVPSLLDHVQRWIPLIDRSGAGGQGIYVYFVENGSAEELAYLVGQVYGIATTRPRAKSEAGLRGVVSPTTMGMSSTTTGSLSEGTTSRKSPQAQTTPTPEAIEGKLTSDVSIVADPTTNTVIIRATPRDYEEIIHVIRQLDITPRQVLISVIIAEISLSGSLEYGIEWLLQGHWDKYTGQAILDAARPRKFTTGLGDGTGFIGAVFDGSDFLRGLIYALGKDSKVNILSSPNIMASDHKEAYIEVAEEVPLVTGEVTSPEQTTTTRTIQYRKTGIILKVTPHINSRGLVKLDISQEVSERGERDEQLKTTSIISRKAETSLVVNDGQMIVIGGLMRNRDAAGTYGIPGLRNMPVLKYLFGGESKQNAKSELIILITPKVVRSREEADTVTGEFYDKVKKLRELVEQTRPQSNP</sequence>
<accession>A0A832EKK3</accession>
<dbReference type="GO" id="GO:0015628">
    <property type="term" value="P:protein secretion by the type II secretion system"/>
    <property type="evidence" value="ECO:0007669"/>
    <property type="project" value="InterPro"/>
</dbReference>
<evidence type="ECO:0000256" key="5">
    <source>
        <dbReference type="ARBA" id="ARBA00022692"/>
    </source>
</evidence>
<feature type="compositionally biased region" description="Low complexity" evidence="11">
    <location>
        <begin position="58"/>
        <end position="77"/>
    </location>
</feature>
<proteinExistence type="inferred from homology"/>
<dbReference type="PANTHER" id="PTHR30332:SF25">
    <property type="entry name" value="SECRETIN XPSD"/>
    <property type="match status" value="1"/>
</dbReference>
<dbReference type="Pfam" id="PF00263">
    <property type="entry name" value="Secretin"/>
    <property type="match status" value="1"/>
</dbReference>
<evidence type="ECO:0000256" key="4">
    <source>
        <dbReference type="ARBA" id="ARBA00022452"/>
    </source>
</evidence>
<evidence type="ECO:0000256" key="10">
    <source>
        <dbReference type="RuleBase" id="RU004004"/>
    </source>
</evidence>
<evidence type="ECO:0000259" key="13">
    <source>
        <dbReference type="Pfam" id="PF03958"/>
    </source>
</evidence>
<dbReference type="InterPro" id="IPR005644">
    <property type="entry name" value="NolW-like"/>
</dbReference>
<dbReference type="InterPro" id="IPR001775">
    <property type="entry name" value="GspD/PilQ"/>
</dbReference>
<dbReference type="InterPro" id="IPR049371">
    <property type="entry name" value="GspD-like_N0"/>
</dbReference>
<feature type="domain" description="NolW-like" evidence="13">
    <location>
        <begin position="380"/>
        <end position="498"/>
    </location>
</feature>
<dbReference type="Pfam" id="PF03958">
    <property type="entry name" value="Secretin_N"/>
    <property type="match status" value="2"/>
</dbReference>
<dbReference type="Pfam" id="PF21305">
    <property type="entry name" value="type_II_gspD_N0"/>
    <property type="match status" value="1"/>
</dbReference>
<dbReference type="Gene3D" id="3.55.50.30">
    <property type="match status" value="1"/>
</dbReference>
<dbReference type="Gene3D" id="3.30.1370.120">
    <property type="match status" value="2"/>
</dbReference>
<evidence type="ECO:0000313" key="15">
    <source>
        <dbReference type="EMBL" id="HFK98213.1"/>
    </source>
</evidence>
<evidence type="ECO:0000256" key="2">
    <source>
        <dbReference type="ARBA" id="ARBA00006980"/>
    </source>
</evidence>
<evidence type="ECO:0000256" key="9">
    <source>
        <dbReference type="ARBA" id="ARBA00023237"/>
    </source>
</evidence>
<comment type="caution">
    <text evidence="15">The sequence shown here is derived from an EMBL/GenBank/DDBJ whole genome shotgun (WGS) entry which is preliminary data.</text>
</comment>
<organism evidence="15">
    <name type="scientific">Desulfacinum infernum</name>
    <dbReference type="NCBI Taxonomy" id="35837"/>
    <lineage>
        <taxon>Bacteria</taxon>
        <taxon>Pseudomonadati</taxon>
        <taxon>Thermodesulfobacteriota</taxon>
        <taxon>Syntrophobacteria</taxon>
        <taxon>Syntrophobacterales</taxon>
        <taxon>Syntrophobacteraceae</taxon>
        <taxon>Desulfacinum</taxon>
    </lineage>
</organism>
<dbReference type="InterPro" id="IPR050810">
    <property type="entry name" value="Bact_Secretion_Sys_Channel"/>
</dbReference>
<evidence type="ECO:0000256" key="11">
    <source>
        <dbReference type="SAM" id="MobiDB-lite"/>
    </source>
</evidence>
<keyword evidence="6" id="KW-0732">Signal</keyword>
<feature type="domain" description="Type II/III secretion system secretin-like" evidence="12">
    <location>
        <begin position="570"/>
        <end position="733"/>
    </location>
</feature>
<feature type="compositionally biased region" description="Low complexity" evidence="11">
    <location>
        <begin position="419"/>
        <end position="439"/>
    </location>
</feature>
<feature type="region of interest" description="Disordered" evidence="11">
    <location>
        <begin position="412"/>
        <end position="451"/>
    </location>
</feature>
<evidence type="ECO:0000256" key="8">
    <source>
        <dbReference type="ARBA" id="ARBA00023136"/>
    </source>
</evidence>
<keyword evidence="4" id="KW-1134">Transmembrane beta strand</keyword>
<keyword evidence="8" id="KW-0472">Membrane</keyword>
<dbReference type="EMBL" id="DSTK01000038">
    <property type="protein sequence ID" value="HFK98213.1"/>
    <property type="molecule type" value="Genomic_DNA"/>
</dbReference>
<feature type="region of interest" description="Disordered" evidence="11">
    <location>
        <begin position="42"/>
        <end position="99"/>
    </location>
</feature>
<reference evidence="15" key="1">
    <citation type="journal article" date="2020" name="mSystems">
        <title>Genome- and Community-Level Interaction Insights into Carbon Utilization and Element Cycling Functions of Hydrothermarchaeota in Hydrothermal Sediment.</title>
        <authorList>
            <person name="Zhou Z."/>
            <person name="Liu Y."/>
            <person name="Xu W."/>
            <person name="Pan J."/>
            <person name="Luo Z.H."/>
            <person name="Li M."/>
        </authorList>
    </citation>
    <scope>NUCLEOTIDE SEQUENCE [LARGE SCALE GENOMIC DNA]</scope>
    <source>
        <strain evidence="15">SpSt-456</strain>
    </source>
</reference>
<feature type="domain" description="NolW-like" evidence="13">
    <location>
        <begin position="235"/>
        <end position="292"/>
    </location>
</feature>
<evidence type="ECO:0000256" key="6">
    <source>
        <dbReference type="ARBA" id="ARBA00022729"/>
    </source>
</evidence>
<comment type="subcellular location">
    <subcellularLocation>
        <location evidence="1 10">Cell outer membrane</location>
    </subcellularLocation>
</comment>
<name>A0A832EKK3_9BACT</name>
<keyword evidence="7" id="KW-0653">Protein transport</keyword>
<dbReference type="PANTHER" id="PTHR30332">
    <property type="entry name" value="PROBABLE GENERAL SECRETION PATHWAY PROTEIN D"/>
    <property type="match status" value="1"/>
</dbReference>
<evidence type="ECO:0000256" key="3">
    <source>
        <dbReference type="ARBA" id="ARBA00022448"/>
    </source>
</evidence>
<evidence type="ECO:0000259" key="14">
    <source>
        <dbReference type="Pfam" id="PF21305"/>
    </source>
</evidence>
<dbReference type="GO" id="GO:0009279">
    <property type="term" value="C:cell outer membrane"/>
    <property type="evidence" value="ECO:0007669"/>
    <property type="project" value="UniProtKB-SubCell"/>
</dbReference>
<dbReference type="PRINTS" id="PR00811">
    <property type="entry name" value="BCTERIALGSPD"/>
</dbReference>
<dbReference type="GO" id="GO:0015627">
    <property type="term" value="C:type II protein secretion system complex"/>
    <property type="evidence" value="ECO:0007669"/>
    <property type="project" value="InterPro"/>
</dbReference>
<feature type="domain" description="GspD-like N0" evidence="14">
    <location>
        <begin position="138"/>
        <end position="208"/>
    </location>
</feature>
<dbReference type="InterPro" id="IPR004846">
    <property type="entry name" value="T2SS/T3SS_dom"/>
</dbReference>